<dbReference type="EMBL" id="JARBHA010000014">
    <property type="protein sequence ID" value="KAJ9681652.1"/>
    <property type="molecule type" value="Genomic_DNA"/>
</dbReference>
<feature type="compositionally biased region" description="Low complexity" evidence="2">
    <location>
        <begin position="7"/>
        <end position="25"/>
    </location>
</feature>
<evidence type="ECO:0000256" key="2">
    <source>
        <dbReference type="SAM" id="MobiDB-lite"/>
    </source>
</evidence>
<sequence length="316" mass="35915">MSVSEKSSAASSSSSSSSALTSLSSSVRDIDPLLKDLNEKKQSFRKNVVSLAAELKEVRGRLASQEQSFAKETLNRKASETKAKSMEEEISRLQKSLEERNGQLQASAMTTEKYLQELDGLRSQLSFTQATADASAASAQSAQLQCLALIKELDEKNISLKEHGDRVNRLGEQLDHLQKDLQAREYSQKQLKDEVLRIEHDIMQAVAKAGANKDCELRKILDEVSPKNFEKINKLLIAKDDEIVKLKDEIRIMSAHWKLKTKEMESQLEKHRRADQELKKRVLKLEFCLQEARAQTRKLQRVMLYFFTPVYILACD</sequence>
<evidence type="ECO:0000256" key="1">
    <source>
        <dbReference type="SAM" id="Coils"/>
    </source>
</evidence>
<dbReference type="InterPro" id="IPR049932">
    <property type="entry name" value="NEAP1-4"/>
</dbReference>
<feature type="region of interest" description="Disordered" evidence="2">
    <location>
        <begin position="1"/>
        <end position="25"/>
    </location>
</feature>
<reference evidence="3 4" key="1">
    <citation type="journal article" date="2023" name="BMC Biotechnol.">
        <title>Vitis rotundifolia cv Carlos genome sequencing.</title>
        <authorList>
            <person name="Huff M."/>
            <person name="Hulse-Kemp A."/>
            <person name="Scheffler B."/>
            <person name="Youngblood R."/>
            <person name="Simpson S."/>
            <person name="Babiker E."/>
            <person name="Staton M."/>
        </authorList>
    </citation>
    <scope>NUCLEOTIDE SEQUENCE [LARGE SCALE GENOMIC DNA]</scope>
    <source>
        <tissue evidence="3">Leaf</tissue>
    </source>
</reference>
<accession>A0AA39DGT5</accession>
<gene>
    <name evidence="3" type="ORF">PVL29_017849</name>
</gene>
<evidence type="ECO:0000313" key="3">
    <source>
        <dbReference type="EMBL" id="KAJ9681652.1"/>
    </source>
</evidence>
<evidence type="ECO:0000313" key="4">
    <source>
        <dbReference type="Proteomes" id="UP001168098"/>
    </source>
</evidence>
<keyword evidence="4" id="KW-1185">Reference proteome</keyword>
<dbReference type="PANTHER" id="PTHR48145">
    <property type="entry name" value="NUCLEAR ENVELOPE-ASSOCIATED PROTEIN 1"/>
    <property type="match status" value="1"/>
</dbReference>
<proteinExistence type="predicted"/>
<name>A0AA39DGT5_VITRO</name>
<comment type="caution">
    <text evidence="3">The sequence shown here is derived from an EMBL/GenBank/DDBJ whole genome shotgun (WGS) entry which is preliminary data.</text>
</comment>
<dbReference type="AlphaFoldDB" id="A0AA39DGT5"/>
<dbReference type="Proteomes" id="UP001168098">
    <property type="component" value="Unassembled WGS sequence"/>
</dbReference>
<keyword evidence="1" id="KW-0175">Coiled coil</keyword>
<organism evidence="3 4">
    <name type="scientific">Vitis rotundifolia</name>
    <name type="common">Muscadine grape</name>
    <dbReference type="NCBI Taxonomy" id="103349"/>
    <lineage>
        <taxon>Eukaryota</taxon>
        <taxon>Viridiplantae</taxon>
        <taxon>Streptophyta</taxon>
        <taxon>Embryophyta</taxon>
        <taxon>Tracheophyta</taxon>
        <taxon>Spermatophyta</taxon>
        <taxon>Magnoliopsida</taxon>
        <taxon>eudicotyledons</taxon>
        <taxon>Gunneridae</taxon>
        <taxon>Pentapetalae</taxon>
        <taxon>rosids</taxon>
        <taxon>Vitales</taxon>
        <taxon>Vitaceae</taxon>
        <taxon>Viteae</taxon>
        <taxon>Vitis</taxon>
    </lineage>
</organism>
<protein>
    <submittedName>
        <fullName evidence="3">Uncharacterized protein</fullName>
    </submittedName>
</protein>
<feature type="coiled-coil region" evidence="1">
    <location>
        <begin position="34"/>
        <end position="103"/>
    </location>
</feature>
<dbReference type="PANTHER" id="PTHR48145:SF5">
    <property type="entry name" value="NUCLEAR ENVELOPE-ASSOCIATED PROTEIN 2"/>
    <property type="match status" value="1"/>
</dbReference>